<accession>A0ABM4CPD3</accession>
<name>A0ABM4CPD3_HYDVU</name>
<organism evidence="11 12">
    <name type="scientific">Hydra vulgaris</name>
    <name type="common">Hydra</name>
    <name type="synonym">Hydra attenuata</name>
    <dbReference type="NCBI Taxonomy" id="6087"/>
    <lineage>
        <taxon>Eukaryota</taxon>
        <taxon>Metazoa</taxon>
        <taxon>Cnidaria</taxon>
        <taxon>Hydrozoa</taxon>
        <taxon>Hydroidolina</taxon>
        <taxon>Anthoathecata</taxon>
        <taxon>Aplanulata</taxon>
        <taxon>Hydridae</taxon>
        <taxon>Hydra</taxon>
    </lineage>
</organism>
<keyword evidence="8 10" id="KW-0333">Golgi apparatus</keyword>
<evidence type="ECO:0000256" key="4">
    <source>
        <dbReference type="ARBA" id="ARBA00022679"/>
    </source>
</evidence>
<dbReference type="EC" id="2.4.1.-" evidence="10"/>
<dbReference type="Pfam" id="PF01762">
    <property type="entry name" value="Galactosyl_T"/>
    <property type="match status" value="1"/>
</dbReference>
<dbReference type="RefSeq" id="XP_065663700.1">
    <property type="nucleotide sequence ID" value="XM_065807628.1"/>
</dbReference>
<evidence type="ECO:0000313" key="11">
    <source>
        <dbReference type="Proteomes" id="UP001652625"/>
    </source>
</evidence>
<evidence type="ECO:0000256" key="10">
    <source>
        <dbReference type="RuleBase" id="RU363063"/>
    </source>
</evidence>
<evidence type="ECO:0000256" key="9">
    <source>
        <dbReference type="ARBA" id="ARBA00023136"/>
    </source>
</evidence>
<dbReference type="Proteomes" id="UP001652625">
    <property type="component" value="Chromosome 10"/>
</dbReference>
<proteinExistence type="inferred from homology"/>
<keyword evidence="7" id="KW-1133">Transmembrane helix</keyword>
<comment type="subcellular location">
    <subcellularLocation>
        <location evidence="1 10">Golgi apparatus membrane</location>
        <topology evidence="1 10">Single-pass type II membrane protein</topology>
    </subcellularLocation>
</comment>
<dbReference type="GeneID" id="105844298"/>
<dbReference type="Gene3D" id="3.90.550.50">
    <property type="match status" value="1"/>
</dbReference>
<keyword evidence="6" id="KW-0735">Signal-anchor</keyword>
<evidence type="ECO:0000256" key="2">
    <source>
        <dbReference type="ARBA" id="ARBA00008661"/>
    </source>
</evidence>
<comment type="similarity">
    <text evidence="2 10">Belongs to the glycosyltransferase 31 family.</text>
</comment>
<evidence type="ECO:0000256" key="3">
    <source>
        <dbReference type="ARBA" id="ARBA00022676"/>
    </source>
</evidence>
<keyword evidence="5" id="KW-0812">Transmembrane</keyword>
<keyword evidence="9" id="KW-0472">Membrane</keyword>
<evidence type="ECO:0000256" key="8">
    <source>
        <dbReference type="ARBA" id="ARBA00023034"/>
    </source>
</evidence>
<reference evidence="12" key="1">
    <citation type="submission" date="2025-08" db="UniProtKB">
        <authorList>
            <consortium name="RefSeq"/>
        </authorList>
    </citation>
    <scope>IDENTIFICATION</scope>
</reference>
<evidence type="ECO:0000313" key="12">
    <source>
        <dbReference type="RefSeq" id="XP_065663700.1"/>
    </source>
</evidence>
<evidence type="ECO:0000256" key="1">
    <source>
        <dbReference type="ARBA" id="ARBA00004323"/>
    </source>
</evidence>
<keyword evidence="11" id="KW-1185">Reference proteome</keyword>
<evidence type="ECO:0000256" key="6">
    <source>
        <dbReference type="ARBA" id="ARBA00022968"/>
    </source>
</evidence>
<evidence type="ECO:0000256" key="5">
    <source>
        <dbReference type="ARBA" id="ARBA00022692"/>
    </source>
</evidence>
<evidence type="ECO:0000256" key="7">
    <source>
        <dbReference type="ARBA" id="ARBA00022989"/>
    </source>
</evidence>
<gene>
    <name evidence="12" type="primary">LOC105844298</name>
</gene>
<protein>
    <recommendedName>
        <fullName evidence="10">Hexosyltransferase</fullName>
        <ecNumber evidence="10">2.4.1.-</ecNumber>
    </recommendedName>
</protein>
<dbReference type="PANTHER" id="PTHR11214">
    <property type="entry name" value="BETA-1,3-N-ACETYLGLUCOSAMINYLTRANSFERASE"/>
    <property type="match status" value="1"/>
</dbReference>
<sequence length="384" mass="44878">MFRNILEKSFKRKKFVFLFLFLLICVLLKQYCNKEIIKFSYTRPLLPFQSYVAELESMYFEAQREYYHVYKKQFKPIAQSINNKNEFQNNKLKTIQPKCRTPLSFLILVHSSAENIKRRLAIRYSWGSPQNRFNKQLTSNLTYSTVFAVGRSLSTAVNKMIAQEASLYSDILFIDILDTYRNLSYKTLNSLIWSSNYCRPNFLLKTDDDCYVNVVNILNFLKSEPLLPLYTGRVQWFMPPNRDNTSKFYISVNDYNAFLLPPYVSGGGILLSGDLIPRLVSASQQKKIIPNEDANLGILMNNIGVLPRENIHILPFIYCNDSIWNRPTCDFVDQYVIHGVENYSQVWLHYHTLVLQNIKGICSLVNKFRQYLKPPLYCPTDNSV</sequence>
<keyword evidence="3 10" id="KW-0328">Glycosyltransferase</keyword>
<keyword evidence="4" id="KW-0808">Transferase</keyword>
<dbReference type="InterPro" id="IPR002659">
    <property type="entry name" value="Glyco_trans_31"/>
</dbReference>
<dbReference type="PANTHER" id="PTHR11214:SF376">
    <property type="entry name" value="HEXOSYLTRANSFERASE"/>
    <property type="match status" value="1"/>
</dbReference>